<evidence type="ECO:0000313" key="3">
    <source>
        <dbReference type="Proteomes" id="UP000177996"/>
    </source>
</evidence>
<dbReference type="AlphaFoldDB" id="A0A1G2D7M0"/>
<dbReference type="Pfam" id="PF22811">
    <property type="entry name" value="Zn_ribbon_NrdR"/>
    <property type="match status" value="1"/>
</dbReference>
<dbReference type="EMBL" id="MHLL01000019">
    <property type="protein sequence ID" value="OGZ09553.1"/>
    <property type="molecule type" value="Genomic_DNA"/>
</dbReference>
<dbReference type="GO" id="GO:0045892">
    <property type="term" value="P:negative regulation of DNA-templated transcription"/>
    <property type="evidence" value="ECO:0007669"/>
    <property type="project" value="InterPro"/>
</dbReference>
<dbReference type="InterPro" id="IPR003796">
    <property type="entry name" value="RNR_NrdR-like"/>
</dbReference>
<dbReference type="Proteomes" id="UP000177996">
    <property type="component" value="Unassembled WGS sequence"/>
</dbReference>
<sequence>MKCPFCKRGKTEVANSRTTKGGASVWRRRTCTLCKKTFSTYETTSLDFLVVKKRSGRNTRYAPYKIFASVFDAYAQGKGSDGKMRDRGDAAKVAHAVLFRVEEKILAAGKNIVSTTDLVRLVGGELETADRAAFYRYGAFSPHKQEVLGL</sequence>
<comment type="caution">
    <text evidence="2">The sequence shown here is derived from an EMBL/GenBank/DDBJ whole genome shotgun (WGS) entry which is preliminary data.</text>
</comment>
<dbReference type="STRING" id="1798661.A3D65_06545"/>
<dbReference type="InterPro" id="IPR055173">
    <property type="entry name" value="NrdR-like_N"/>
</dbReference>
<protein>
    <recommendedName>
        <fullName evidence="1">Transcriptional repressor NrdR-like N-terminal domain-containing protein</fullName>
    </recommendedName>
</protein>
<accession>A0A1G2D7M0</accession>
<proteinExistence type="predicted"/>
<evidence type="ECO:0000259" key="1">
    <source>
        <dbReference type="Pfam" id="PF22811"/>
    </source>
</evidence>
<evidence type="ECO:0000313" key="2">
    <source>
        <dbReference type="EMBL" id="OGZ09553.1"/>
    </source>
</evidence>
<feature type="domain" description="Transcriptional repressor NrdR-like N-terminal" evidence="1">
    <location>
        <begin position="1"/>
        <end position="42"/>
    </location>
</feature>
<dbReference type="PANTHER" id="PTHR30455">
    <property type="entry name" value="TRANSCRIPTIONAL REPRESSOR NRDR"/>
    <property type="match status" value="1"/>
</dbReference>
<organism evidence="2 3">
    <name type="scientific">Candidatus Lloydbacteria bacterium RIFCSPHIGHO2_02_FULL_50_13</name>
    <dbReference type="NCBI Taxonomy" id="1798661"/>
    <lineage>
        <taxon>Bacteria</taxon>
        <taxon>Candidatus Lloydiibacteriota</taxon>
    </lineage>
</organism>
<name>A0A1G2D7M0_9BACT</name>
<dbReference type="PANTHER" id="PTHR30455:SF2">
    <property type="entry name" value="TRANSCRIPTIONAL REPRESSOR NRDR"/>
    <property type="match status" value="1"/>
</dbReference>
<dbReference type="GO" id="GO:0008270">
    <property type="term" value="F:zinc ion binding"/>
    <property type="evidence" value="ECO:0007669"/>
    <property type="project" value="InterPro"/>
</dbReference>
<reference evidence="2 3" key="1">
    <citation type="journal article" date="2016" name="Nat. Commun.">
        <title>Thousands of microbial genomes shed light on interconnected biogeochemical processes in an aquifer system.</title>
        <authorList>
            <person name="Anantharaman K."/>
            <person name="Brown C.T."/>
            <person name="Hug L.A."/>
            <person name="Sharon I."/>
            <person name="Castelle C.J."/>
            <person name="Probst A.J."/>
            <person name="Thomas B.C."/>
            <person name="Singh A."/>
            <person name="Wilkins M.J."/>
            <person name="Karaoz U."/>
            <person name="Brodie E.L."/>
            <person name="Williams K.H."/>
            <person name="Hubbard S.S."/>
            <person name="Banfield J.F."/>
        </authorList>
    </citation>
    <scope>NUCLEOTIDE SEQUENCE [LARGE SCALE GENOMIC DNA]</scope>
</reference>
<gene>
    <name evidence="2" type="ORF">A3D65_06545</name>
</gene>